<organism evidence="2 3">
    <name type="scientific">Nesidiocoris tenuis</name>
    <dbReference type="NCBI Taxonomy" id="355587"/>
    <lineage>
        <taxon>Eukaryota</taxon>
        <taxon>Metazoa</taxon>
        <taxon>Ecdysozoa</taxon>
        <taxon>Arthropoda</taxon>
        <taxon>Hexapoda</taxon>
        <taxon>Insecta</taxon>
        <taxon>Pterygota</taxon>
        <taxon>Neoptera</taxon>
        <taxon>Paraneoptera</taxon>
        <taxon>Hemiptera</taxon>
        <taxon>Heteroptera</taxon>
        <taxon>Panheteroptera</taxon>
        <taxon>Cimicomorpha</taxon>
        <taxon>Miridae</taxon>
        <taxon>Dicyphina</taxon>
        <taxon>Nesidiocoris</taxon>
    </lineage>
</organism>
<name>A0ABN7ABK9_9HEMI</name>
<feature type="region of interest" description="Disordered" evidence="1">
    <location>
        <begin position="304"/>
        <end position="358"/>
    </location>
</feature>
<dbReference type="Proteomes" id="UP001307889">
    <property type="component" value="Chromosome 1"/>
</dbReference>
<sequence>MDSLKSDVQSSMAEYLEKEKLCQEICENITKSVEGPDLNMNCSLPPKAAALLPELNSDEDVEEILQQISDLLGSQIGDSSQCTDVDGADDLSVDEILKQAEEIVIASTPYFDKSSHNSHSSSGVEPLLEPIRKNVMIHKRDRSISNETTKNVSSQNAKFLSKIQEKCDSLVNHHNADPNGNSPAPTINSDDDGIFESQDDSPGYESPVERRLTVVKKSRSEGECNIEIGRVRQSSAELCSSGYQPEDVQVEAVEGVVFEKSKIDESKPILDNDPNASTKELDLRHNALYSEDVVEVVVAESEEAVAQSANDDRTTSNLLTDEFTSDGNPFDGSRGHSEPNNPPVTDDPIKALPPRPENCDISDVLVAQETRNPTKDDARDQAPNDRATSSNHPEKMSRPSNPDAQGAGVCQNDEHCSIIAELKNQVHSLLEKIAGYEKFEARARRNEALASAERQRIKVLQEEVKSQGELILGYQQENLRLTNEILSAKVRTTAITI</sequence>
<evidence type="ECO:0000313" key="3">
    <source>
        <dbReference type="Proteomes" id="UP001307889"/>
    </source>
</evidence>
<dbReference type="EMBL" id="AP028909">
    <property type="protein sequence ID" value="BES87637.1"/>
    <property type="molecule type" value="Genomic_DNA"/>
</dbReference>
<feature type="compositionally biased region" description="Basic and acidic residues" evidence="1">
    <location>
        <begin position="372"/>
        <end position="383"/>
    </location>
</feature>
<feature type="compositionally biased region" description="Polar residues" evidence="1">
    <location>
        <begin position="178"/>
        <end position="188"/>
    </location>
</feature>
<feature type="region of interest" description="Disordered" evidence="1">
    <location>
        <begin position="171"/>
        <end position="210"/>
    </location>
</feature>
<evidence type="ECO:0000256" key="1">
    <source>
        <dbReference type="SAM" id="MobiDB-lite"/>
    </source>
</evidence>
<proteinExistence type="predicted"/>
<evidence type="ECO:0000313" key="2">
    <source>
        <dbReference type="EMBL" id="BES87637.1"/>
    </source>
</evidence>
<feature type="compositionally biased region" description="Acidic residues" evidence="1">
    <location>
        <begin position="189"/>
        <end position="199"/>
    </location>
</feature>
<keyword evidence="3" id="KW-1185">Reference proteome</keyword>
<reference evidence="2 3" key="1">
    <citation type="submission" date="2023-09" db="EMBL/GenBank/DDBJ databases">
        <title>Nesidiocoris tenuis whole genome shotgun sequence.</title>
        <authorList>
            <person name="Shibata T."/>
            <person name="Shimoda M."/>
            <person name="Kobayashi T."/>
            <person name="Uehara T."/>
        </authorList>
    </citation>
    <scope>NUCLEOTIDE SEQUENCE [LARGE SCALE GENOMIC DNA]</scope>
    <source>
        <strain evidence="2 3">Japan</strain>
    </source>
</reference>
<feature type="region of interest" description="Disordered" evidence="1">
    <location>
        <begin position="372"/>
        <end position="409"/>
    </location>
</feature>
<accession>A0ABN7ABK9</accession>
<gene>
    <name evidence="2" type="ORF">NTJ_00442</name>
</gene>
<protein>
    <submittedName>
        <fullName evidence="2">Uncharacterized protein</fullName>
    </submittedName>
</protein>